<geneLocation type="plasmid" evidence="1 2">
    <name>pRX1</name>
</geneLocation>
<protein>
    <submittedName>
        <fullName evidence="1">Uncharacterized protein</fullName>
    </submittedName>
</protein>
<organism evidence="1 2">
    <name type="scientific">Methylocapsa polymorpha</name>
    <dbReference type="NCBI Taxonomy" id="3080828"/>
    <lineage>
        <taxon>Bacteria</taxon>
        <taxon>Pseudomonadati</taxon>
        <taxon>Pseudomonadota</taxon>
        <taxon>Alphaproteobacteria</taxon>
        <taxon>Hyphomicrobiales</taxon>
        <taxon>Beijerinckiaceae</taxon>
        <taxon>Methylocapsa</taxon>
    </lineage>
</organism>
<sequence>MSDQSKEPLARIEAKADEIAAAVRDQNDQLRITNARLDELVTLLTPKESDPGEPTLGDLLAHLIALGGEQLTLARKTVDLLIDMRQDLPEDTVRAAEARLAAKPGA</sequence>
<evidence type="ECO:0000313" key="1">
    <source>
        <dbReference type="EMBL" id="WOJ91750.1"/>
    </source>
</evidence>
<accession>A0ABZ0HXW4</accession>
<dbReference type="Proteomes" id="UP001626536">
    <property type="component" value="Plasmid pRX1"/>
</dbReference>
<dbReference type="RefSeq" id="WP_318655178.1">
    <property type="nucleotide sequence ID" value="NZ_CP136863.1"/>
</dbReference>
<proteinExistence type="predicted"/>
<keyword evidence="2" id="KW-1185">Reference proteome</keyword>
<reference evidence="1 2" key="1">
    <citation type="submission" date="2023-10" db="EMBL/GenBank/DDBJ databases">
        <title>Novel methanotroph of the genus Methylocapsa from a subarctic wetland.</title>
        <authorList>
            <person name="Belova S.E."/>
            <person name="Oshkin I.Y."/>
            <person name="Miroshnikov K."/>
            <person name="Dedysh S.N."/>
        </authorList>
    </citation>
    <scope>NUCLEOTIDE SEQUENCE [LARGE SCALE GENOMIC DNA]</scope>
    <source>
        <strain evidence="1 2">RX1</strain>
        <plasmid evidence="1 2">pRX1</plasmid>
    </source>
</reference>
<name>A0ABZ0HXW4_9HYPH</name>
<keyword evidence="1" id="KW-0614">Plasmid</keyword>
<dbReference type="EMBL" id="CP136863">
    <property type="protein sequence ID" value="WOJ91750.1"/>
    <property type="molecule type" value="Genomic_DNA"/>
</dbReference>
<evidence type="ECO:0000313" key="2">
    <source>
        <dbReference type="Proteomes" id="UP001626536"/>
    </source>
</evidence>
<gene>
    <name evidence="1" type="ORF">RZS28_18655</name>
</gene>